<reference evidence="5" key="1">
    <citation type="submission" date="2016-10" db="EMBL/GenBank/DDBJ databases">
        <authorList>
            <person name="Varghese N."/>
            <person name="Submissions S."/>
        </authorList>
    </citation>
    <scope>NUCLEOTIDE SEQUENCE [LARGE SCALE GENOMIC DNA]</scope>
    <source>
        <strain evidence="5">CGMCC 1.10369</strain>
    </source>
</reference>
<dbReference type="InterPro" id="IPR002563">
    <property type="entry name" value="Flavin_Rdtase-like_dom"/>
</dbReference>
<dbReference type="Proteomes" id="UP000198778">
    <property type="component" value="Unassembled WGS sequence"/>
</dbReference>
<evidence type="ECO:0000313" key="5">
    <source>
        <dbReference type="Proteomes" id="UP000198778"/>
    </source>
</evidence>
<feature type="domain" description="Flavin reductase like" evidence="3">
    <location>
        <begin position="11"/>
        <end position="154"/>
    </location>
</feature>
<evidence type="ECO:0000256" key="1">
    <source>
        <dbReference type="ARBA" id="ARBA00008898"/>
    </source>
</evidence>
<organism evidence="4 5">
    <name type="scientific">Alkalicoccus daliensis</name>
    <dbReference type="NCBI Taxonomy" id="745820"/>
    <lineage>
        <taxon>Bacteria</taxon>
        <taxon>Bacillati</taxon>
        <taxon>Bacillota</taxon>
        <taxon>Bacilli</taxon>
        <taxon>Bacillales</taxon>
        <taxon>Bacillaceae</taxon>
        <taxon>Alkalicoccus</taxon>
    </lineage>
</organism>
<proteinExistence type="inferred from homology"/>
<dbReference type="EMBL" id="FNIL01000001">
    <property type="protein sequence ID" value="SDN32818.1"/>
    <property type="molecule type" value="Genomic_DNA"/>
</dbReference>
<dbReference type="RefSeq" id="WP_090840214.1">
    <property type="nucleotide sequence ID" value="NZ_FNIL01000001.1"/>
</dbReference>
<dbReference type="GO" id="GO:0010181">
    <property type="term" value="F:FMN binding"/>
    <property type="evidence" value="ECO:0007669"/>
    <property type="project" value="InterPro"/>
</dbReference>
<dbReference type="STRING" id="745820.SAMN04488053_101483"/>
<dbReference type="PANTHER" id="PTHR30466">
    <property type="entry name" value="FLAVIN REDUCTASE"/>
    <property type="match status" value="1"/>
</dbReference>
<dbReference type="PANTHER" id="PTHR30466:SF11">
    <property type="entry name" value="FLAVIN-DEPENDENT MONOOXYGENASE, REDUCTASE SUBUNIT HSAB"/>
    <property type="match status" value="1"/>
</dbReference>
<dbReference type="SMART" id="SM00903">
    <property type="entry name" value="Flavin_Reduct"/>
    <property type="match status" value="1"/>
</dbReference>
<gene>
    <name evidence="4" type="ORF">SAMN04488053_101483</name>
</gene>
<keyword evidence="5" id="KW-1185">Reference proteome</keyword>
<evidence type="ECO:0000256" key="2">
    <source>
        <dbReference type="ARBA" id="ARBA00023002"/>
    </source>
</evidence>
<evidence type="ECO:0000313" key="4">
    <source>
        <dbReference type="EMBL" id="SDN32818.1"/>
    </source>
</evidence>
<comment type="similarity">
    <text evidence="1">Belongs to the non-flavoprotein flavin reductase family.</text>
</comment>
<dbReference type="GO" id="GO:0042602">
    <property type="term" value="F:riboflavin reductase (NADPH) activity"/>
    <property type="evidence" value="ECO:0007669"/>
    <property type="project" value="TreeGrafter"/>
</dbReference>
<sequence>MADQTTFRGIMGNYPTGVTVVTANTPEEEPVGLTVNSFTSVSMDPMLISWSIDKNVSTHDVFASQEHFNVHVLAEDQGDLCMLFATKGTDRFSKIEWANSQYNAPIINGYTGLLECKVFKTVDAGDHTMIIGEVIGADNNETAPLLYHQRNFGRIPQEFYK</sequence>
<keyword evidence="2" id="KW-0560">Oxidoreductase</keyword>
<dbReference type="AlphaFoldDB" id="A0A1H0AGU2"/>
<dbReference type="OrthoDB" id="9792858at2"/>
<accession>A0A1H0AGU2</accession>
<name>A0A1H0AGU2_9BACI</name>
<dbReference type="SUPFAM" id="SSF50475">
    <property type="entry name" value="FMN-binding split barrel"/>
    <property type="match status" value="1"/>
</dbReference>
<protein>
    <submittedName>
        <fullName evidence="4">NADH-FMN oxidoreductase RutF, flavin reductase (DIM6/NTAB) family</fullName>
    </submittedName>
</protein>
<dbReference type="InterPro" id="IPR050268">
    <property type="entry name" value="NADH-dep_flavin_reductase"/>
</dbReference>
<evidence type="ECO:0000259" key="3">
    <source>
        <dbReference type="SMART" id="SM00903"/>
    </source>
</evidence>
<dbReference type="Gene3D" id="2.30.110.10">
    <property type="entry name" value="Electron Transport, Fmn-binding Protein, Chain A"/>
    <property type="match status" value="1"/>
</dbReference>
<dbReference type="InterPro" id="IPR012349">
    <property type="entry name" value="Split_barrel_FMN-bd"/>
</dbReference>
<dbReference type="Pfam" id="PF01613">
    <property type="entry name" value="Flavin_Reduct"/>
    <property type="match status" value="1"/>
</dbReference>